<organism evidence="13 14">
    <name type="scientific">Chaetoceros tenuissimus</name>
    <dbReference type="NCBI Taxonomy" id="426638"/>
    <lineage>
        <taxon>Eukaryota</taxon>
        <taxon>Sar</taxon>
        <taxon>Stramenopiles</taxon>
        <taxon>Ochrophyta</taxon>
        <taxon>Bacillariophyta</taxon>
        <taxon>Coscinodiscophyceae</taxon>
        <taxon>Chaetocerotophycidae</taxon>
        <taxon>Chaetocerotales</taxon>
        <taxon>Chaetocerotaceae</taxon>
        <taxon>Chaetoceros</taxon>
    </lineage>
</organism>
<dbReference type="GO" id="GO:0000228">
    <property type="term" value="C:nuclear chromosome"/>
    <property type="evidence" value="ECO:0007669"/>
    <property type="project" value="TreeGrafter"/>
</dbReference>
<accession>A0AAD3H0U1</accession>
<feature type="domain" description="Topoisomerase 6 subunit A/Spo11 TOPRIM" evidence="12">
    <location>
        <begin position="215"/>
        <end position="394"/>
    </location>
</feature>
<dbReference type="GO" id="GO:0007131">
    <property type="term" value="P:reciprocal meiotic recombination"/>
    <property type="evidence" value="ECO:0007669"/>
    <property type="project" value="TreeGrafter"/>
</dbReference>
<dbReference type="InterPro" id="IPR013049">
    <property type="entry name" value="Spo11/TopoVI_A_N"/>
</dbReference>
<dbReference type="GO" id="GO:0042138">
    <property type="term" value="P:meiotic DNA double-strand break formation"/>
    <property type="evidence" value="ECO:0007669"/>
    <property type="project" value="TreeGrafter"/>
</dbReference>
<gene>
    <name evidence="13" type="ORF">CTEN210_02392</name>
</gene>
<evidence type="ECO:0000259" key="12">
    <source>
        <dbReference type="Pfam" id="PF21180"/>
    </source>
</evidence>
<evidence type="ECO:0000256" key="3">
    <source>
        <dbReference type="ARBA" id="ARBA00006559"/>
    </source>
</evidence>
<dbReference type="GO" id="GO:0005524">
    <property type="term" value="F:ATP binding"/>
    <property type="evidence" value="ECO:0007669"/>
    <property type="project" value="InterPro"/>
</dbReference>
<dbReference type="GO" id="GO:0046872">
    <property type="term" value="F:metal ion binding"/>
    <property type="evidence" value="ECO:0007669"/>
    <property type="project" value="UniProtKB-KW"/>
</dbReference>
<name>A0AAD3H0U1_9STRA</name>
<keyword evidence="14" id="KW-1185">Reference proteome</keyword>
<dbReference type="InterPro" id="IPR002815">
    <property type="entry name" value="Spo11/TopoVI_A"/>
</dbReference>
<dbReference type="GO" id="GO:0003677">
    <property type="term" value="F:DNA binding"/>
    <property type="evidence" value="ECO:0007669"/>
    <property type="project" value="UniProtKB-UniRule"/>
</dbReference>
<keyword evidence="6" id="KW-0460">Magnesium</keyword>
<evidence type="ECO:0000256" key="8">
    <source>
        <dbReference type="ARBA" id="ARBA00023125"/>
    </source>
</evidence>
<keyword evidence="7 10" id="KW-0799">Topoisomerase</keyword>
<evidence type="ECO:0000256" key="4">
    <source>
        <dbReference type="ARBA" id="ARBA00012895"/>
    </source>
</evidence>
<dbReference type="PROSITE" id="PS52041">
    <property type="entry name" value="TOPO_IIB"/>
    <property type="match status" value="1"/>
</dbReference>
<comment type="caution">
    <text evidence="13">The sequence shown here is derived from an EMBL/GenBank/DDBJ whole genome shotgun (WGS) entry which is preliminary data.</text>
</comment>
<dbReference type="EC" id="5.6.2.2" evidence="4"/>
<dbReference type="PANTHER" id="PTHR10848">
    <property type="entry name" value="MEIOTIC RECOMBINATION PROTEIN SPO11"/>
    <property type="match status" value="1"/>
</dbReference>
<dbReference type="Pfam" id="PF04406">
    <property type="entry name" value="TP6A_N"/>
    <property type="match status" value="1"/>
</dbReference>
<protein>
    <recommendedName>
        <fullName evidence="4">DNA topoisomerase (ATP-hydrolyzing)</fullName>
        <ecNumber evidence="4">5.6.2.2</ecNumber>
    </recommendedName>
</protein>
<feature type="active site" description="O-(5'-phospho-DNA)-tyrosine intermediate" evidence="10">
    <location>
        <position position="86"/>
    </location>
</feature>
<dbReference type="Gene3D" id="3.40.1360.10">
    <property type="match status" value="1"/>
</dbReference>
<evidence type="ECO:0000256" key="9">
    <source>
        <dbReference type="ARBA" id="ARBA00023235"/>
    </source>
</evidence>
<reference evidence="13 14" key="1">
    <citation type="journal article" date="2021" name="Sci. Rep.">
        <title>The genome of the diatom Chaetoceros tenuissimus carries an ancient integrated fragment of an extant virus.</title>
        <authorList>
            <person name="Hongo Y."/>
            <person name="Kimura K."/>
            <person name="Takaki Y."/>
            <person name="Yoshida Y."/>
            <person name="Baba S."/>
            <person name="Kobayashi G."/>
            <person name="Nagasaki K."/>
            <person name="Hano T."/>
            <person name="Tomaru Y."/>
        </authorList>
    </citation>
    <scope>NUCLEOTIDE SEQUENCE [LARGE SCALE GENOMIC DNA]</scope>
    <source>
        <strain evidence="13 14">NIES-3715</strain>
    </source>
</reference>
<dbReference type="GO" id="GO:0000706">
    <property type="term" value="P:meiotic DNA double-strand break processing"/>
    <property type="evidence" value="ECO:0007669"/>
    <property type="project" value="TreeGrafter"/>
</dbReference>
<comment type="catalytic activity">
    <reaction evidence="1 10">
        <text>ATP-dependent breakage, passage and rejoining of double-stranded DNA.</text>
        <dbReference type="EC" id="5.6.2.2"/>
    </reaction>
</comment>
<evidence type="ECO:0000313" key="14">
    <source>
        <dbReference type="Proteomes" id="UP001054902"/>
    </source>
</evidence>
<evidence type="ECO:0000256" key="10">
    <source>
        <dbReference type="PROSITE-ProRule" id="PRU01385"/>
    </source>
</evidence>
<dbReference type="SUPFAM" id="SSF56726">
    <property type="entry name" value="DNA topoisomerase IV, alpha subunit"/>
    <property type="match status" value="1"/>
</dbReference>
<evidence type="ECO:0000256" key="2">
    <source>
        <dbReference type="ARBA" id="ARBA00001946"/>
    </source>
</evidence>
<dbReference type="InterPro" id="IPR036078">
    <property type="entry name" value="Spo11/TopoVI_A_sf"/>
</dbReference>
<evidence type="ECO:0000259" key="11">
    <source>
        <dbReference type="Pfam" id="PF04406"/>
    </source>
</evidence>
<proteinExistence type="inferred from homology"/>
<dbReference type="CDD" id="cd00223">
    <property type="entry name" value="TOPRIM_TopoIIB_SPO"/>
    <property type="match status" value="1"/>
</dbReference>
<evidence type="ECO:0000256" key="5">
    <source>
        <dbReference type="ARBA" id="ARBA00022723"/>
    </source>
</evidence>
<dbReference type="Pfam" id="PF21180">
    <property type="entry name" value="TOP6A-Spo11_Toprim"/>
    <property type="match status" value="1"/>
</dbReference>
<dbReference type="Proteomes" id="UP001054902">
    <property type="component" value="Unassembled WGS sequence"/>
</dbReference>
<dbReference type="AlphaFoldDB" id="A0AAD3H0U1"/>
<comment type="similarity">
    <text evidence="3 10">Belongs to the TOP6A family.</text>
</comment>
<dbReference type="Gene3D" id="1.10.10.10">
    <property type="entry name" value="Winged helix-like DNA-binding domain superfamily/Winged helix DNA-binding domain"/>
    <property type="match status" value="1"/>
</dbReference>
<evidence type="ECO:0000256" key="6">
    <source>
        <dbReference type="ARBA" id="ARBA00022842"/>
    </source>
</evidence>
<dbReference type="PANTHER" id="PTHR10848:SF0">
    <property type="entry name" value="MEIOTIC RECOMBINATION PROTEIN SPO11"/>
    <property type="match status" value="1"/>
</dbReference>
<dbReference type="GO" id="GO:0003918">
    <property type="term" value="F:DNA topoisomerase type II (double strand cut, ATP-hydrolyzing) activity"/>
    <property type="evidence" value="ECO:0007669"/>
    <property type="project" value="UniProtKB-UniRule"/>
</dbReference>
<evidence type="ECO:0000256" key="1">
    <source>
        <dbReference type="ARBA" id="ARBA00000185"/>
    </source>
</evidence>
<evidence type="ECO:0000313" key="13">
    <source>
        <dbReference type="EMBL" id="GFH45918.1"/>
    </source>
</evidence>
<dbReference type="InterPro" id="IPR036388">
    <property type="entry name" value="WH-like_DNA-bd_sf"/>
</dbReference>
<evidence type="ECO:0000256" key="7">
    <source>
        <dbReference type="ARBA" id="ARBA00023029"/>
    </source>
</evidence>
<comment type="cofactor">
    <cofactor evidence="2">
        <name>Mg(2+)</name>
        <dbReference type="ChEBI" id="CHEBI:18420"/>
    </cofactor>
</comment>
<dbReference type="InterPro" id="IPR034136">
    <property type="entry name" value="TOPRIM_Topo6A/Spo11"/>
</dbReference>
<feature type="domain" description="Spo11/DNA topoisomerase VI subunit A N-terminal" evidence="11">
    <location>
        <begin position="58"/>
        <end position="117"/>
    </location>
</feature>
<keyword evidence="5" id="KW-0479">Metal-binding</keyword>
<keyword evidence="8 10" id="KW-0238">DNA-binding</keyword>
<dbReference type="EMBL" id="BLLK01000022">
    <property type="protein sequence ID" value="GFH45918.1"/>
    <property type="molecule type" value="Genomic_DNA"/>
</dbReference>
<sequence length="428" mass="48654">MLHSPKDILDRINKVLLTIFECMEEERPLTLSSLFESSGTCKNTFRPKTLSNIKQARSITGIILVLSYIQNLMLHERTTTVRELYYFFVTHFRNQKECDGTIAEICNLLQVERISLGLNASPKGWFSGDIKIVRNGLVKDGRNASTVQGFAITREWIYRATSLAQQLNQTNQESIDHSSHDSDSIDESLSFSKEECEAYIHPESNFEIHSNAKAIVIIEKEGIYNRLAEDLQHLPIILITGKGNPDHATRAMVYCLWKTLIGPDGESLPIYGIADCNPYGVGVLQTYANGFGQSNDFQLPVQWLGLRPCQLLDTQSGGESEESELWNKINQLPNEVYQKLTEMDERKLKSLLQESNGFVQNCPAMKAEIHLMKENQWKLELESLNWLGMNFLSDFISEIILYNLNNHSFEVGEDDASFSSLDRKRLAC</sequence>
<keyword evidence="9 10" id="KW-0413">Isomerase</keyword>